<dbReference type="RefSeq" id="WP_010054273.1">
    <property type="nucleotide sequence ID" value="NZ_BJOJ01000018.1"/>
</dbReference>
<comment type="caution">
    <text evidence="4">The sequence shown here is derived from an EMBL/GenBank/DDBJ whole genome shotgun (WGS) entry which is preliminary data.</text>
</comment>
<sequence length="443" mass="49377">MPTKHDQILAYIETLPVGERISVRLIAKNLQVSEGTAYRAIKEAENVGLVSTIQRVGTIRIERKMKEHFEKLTFGEVVKIIEGDILGGIAGLDKSLNKFIIGAMTEEAMLRYITPGSLMIVGNRVGAQRLALKNGAAVLITGGFDTCDEIVELANQFELPVIRTTYDSFTVATMINRAMTDQLIKKDIMLVGDIYTNLEKTMYLNSDATVADYRKLNDKSRHSRFPIVNKKMRLIGIVTAKDVVGKPDNLGIDRVMTKDPSCVKTHMSVASVGHLMIWDGLEVMPVVKDDLTLMGIVSRQDIMKAMQLAQRQPQVGDTIADQIAEQLELTSDDPTQWDAAIPSFKFSVSPQMTNSVGTISFGVLSELVANASQRTLLAYQKRNAVIEQMNLHYFKMIQLESELEIKPRVLEIGRRSSKLDIEVFIENTLVAKAIVICQLMERT</sequence>
<evidence type="ECO:0000259" key="3">
    <source>
        <dbReference type="PROSITE" id="PS51371"/>
    </source>
</evidence>
<dbReference type="GeneID" id="83605680"/>
<evidence type="ECO:0000313" key="4">
    <source>
        <dbReference type="EMBL" id="MDZ5758276.1"/>
    </source>
</evidence>
<dbReference type="Pfam" id="PF00571">
    <property type="entry name" value="CBS"/>
    <property type="match status" value="2"/>
</dbReference>
<dbReference type="PANTHER" id="PTHR43080:SF2">
    <property type="entry name" value="CBS DOMAIN-CONTAINING PROTEIN"/>
    <property type="match status" value="1"/>
</dbReference>
<dbReference type="InterPro" id="IPR028979">
    <property type="entry name" value="Ser_kin/Pase_Hpr-like_N_sf"/>
</dbReference>
<dbReference type="Pfam" id="PF07085">
    <property type="entry name" value="DRTGG"/>
    <property type="match status" value="1"/>
</dbReference>
<dbReference type="EMBL" id="JAVBVO010000003">
    <property type="protein sequence ID" value="MDZ5758276.1"/>
    <property type="molecule type" value="Genomic_DNA"/>
</dbReference>
<dbReference type="AlphaFoldDB" id="A0AAW9JXN8"/>
<gene>
    <name evidence="4" type="ORF">RAK27_06340</name>
</gene>
<dbReference type="PANTHER" id="PTHR43080">
    <property type="entry name" value="CBS DOMAIN-CONTAINING PROTEIN CBSX3, MITOCHONDRIAL"/>
    <property type="match status" value="1"/>
</dbReference>
<evidence type="ECO:0000256" key="1">
    <source>
        <dbReference type="ARBA" id="ARBA00023122"/>
    </source>
</evidence>
<dbReference type="SUPFAM" id="SSF75138">
    <property type="entry name" value="HprK N-terminal domain-like"/>
    <property type="match status" value="1"/>
</dbReference>
<dbReference type="SUPFAM" id="SSF46785">
    <property type="entry name" value="Winged helix' DNA-binding domain"/>
    <property type="match status" value="1"/>
</dbReference>
<dbReference type="InterPro" id="IPR051257">
    <property type="entry name" value="Diverse_CBS-Domain"/>
</dbReference>
<evidence type="ECO:0000256" key="2">
    <source>
        <dbReference type="PROSITE-ProRule" id="PRU00703"/>
    </source>
</evidence>
<organism evidence="4 5">
    <name type="scientific">Carnobacterium maltaromaticum</name>
    <name type="common">Carnobacterium piscicola</name>
    <dbReference type="NCBI Taxonomy" id="2751"/>
    <lineage>
        <taxon>Bacteria</taxon>
        <taxon>Bacillati</taxon>
        <taxon>Bacillota</taxon>
        <taxon>Bacilli</taxon>
        <taxon>Lactobacillales</taxon>
        <taxon>Carnobacteriaceae</taxon>
        <taxon>Carnobacterium</taxon>
    </lineage>
</organism>
<dbReference type="InterPro" id="IPR046342">
    <property type="entry name" value="CBS_dom_sf"/>
</dbReference>
<dbReference type="InterPro" id="IPR036388">
    <property type="entry name" value="WH-like_DNA-bd_sf"/>
</dbReference>
<dbReference type="Gene3D" id="3.10.129.10">
    <property type="entry name" value="Hotdog Thioesterase"/>
    <property type="match status" value="1"/>
</dbReference>
<keyword evidence="1 2" id="KW-0129">CBS domain</keyword>
<dbReference type="InterPro" id="IPR029069">
    <property type="entry name" value="HotDog_dom_sf"/>
</dbReference>
<dbReference type="InterPro" id="IPR036390">
    <property type="entry name" value="WH_DNA-bd_sf"/>
</dbReference>
<dbReference type="InterPro" id="IPR010766">
    <property type="entry name" value="DRTGG"/>
</dbReference>
<dbReference type="InterPro" id="IPR006683">
    <property type="entry name" value="Thioestr_dom"/>
</dbReference>
<protein>
    <submittedName>
        <fullName evidence="4">DRTGG domain-containing protein</fullName>
    </submittedName>
</protein>
<dbReference type="Gene3D" id="3.40.1390.20">
    <property type="entry name" value="HprK N-terminal domain-like"/>
    <property type="match status" value="1"/>
</dbReference>
<dbReference type="SUPFAM" id="SSF54637">
    <property type="entry name" value="Thioesterase/thiol ester dehydrase-isomerase"/>
    <property type="match status" value="1"/>
</dbReference>
<proteinExistence type="predicted"/>
<name>A0AAW9JXN8_CARML</name>
<dbReference type="Proteomes" id="UP001290462">
    <property type="component" value="Unassembled WGS sequence"/>
</dbReference>
<dbReference type="SUPFAM" id="SSF54631">
    <property type="entry name" value="CBS-domain pair"/>
    <property type="match status" value="1"/>
</dbReference>
<dbReference type="InterPro" id="IPR000644">
    <property type="entry name" value="CBS_dom"/>
</dbReference>
<dbReference type="Pfam" id="PF03061">
    <property type="entry name" value="4HBT"/>
    <property type="match status" value="1"/>
</dbReference>
<evidence type="ECO:0000313" key="5">
    <source>
        <dbReference type="Proteomes" id="UP001290462"/>
    </source>
</evidence>
<reference evidence="4" key="1">
    <citation type="submission" date="2023-08" db="EMBL/GenBank/DDBJ databases">
        <title>Genomic characterization of piscicolin 126 produced by Carnobacterium maltaromaticum CM22 strain isolated from salmon (Salmo salar).</title>
        <authorList>
            <person name="Gonzalez-Gragera E."/>
            <person name="Garcia-Lopez J.D."/>
            <person name="Teso-Perez C."/>
            <person name="Gimenez-Hernandez I."/>
            <person name="Peralta-Sanchez J.M."/>
            <person name="Valdivia E."/>
            <person name="Montalban-Lopez M."/>
            <person name="Martin-Platero A.M."/>
            <person name="Banos A."/>
            <person name="Martinez-Bueno M."/>
        </authorList>
    </citation>
    <scope>NUCLEOTIDE SEQUENCE</scope>
    <source>
        <strain evidence="4">CM22</strain>
    </source>
</reference>
<dbReference type="CDD" id="cd04596">
    <property type="entry name" value="CBS_pair_DRTGG_assoc"/>
    <property type="match status" value="1"/>
</dbReference>
<accession>A0AAW9JXN8</accession>
<dbReference type="SMART" id="SM00116">
    <property type="entry name" value="CBS"/>
    <property type="match status" value="2"/>
</dbReference>
<dbReference type="CDD" id="cd03440">
    <property type="entry name" value="hot_dog"/>
    <property type="match status" value="1"/>
</dbReference>
<dbReference type="PROSITE" id="PS51371">
    <property type="entry name" value="CBS"/>
    <property type="match status" value="2"/>
</dbReference>
<feature type="domain" description="CBS" evidence="3">
    <location>
        <begin position="256"/>
        <end position="318"/>
    </location>
</feature>
<feature type="domain" description="CBS" evidence="3">
    <location>
        <begin position="195"/>
        <end position="254"/>
    </location>
</feature>
<dbReference type="Gene3D" id="3.10.580.10">
    <property type="entry name" value="CBS-domain"/>
    <property type="match status" value="1"/>
</dbReference>
<dbReference type="Gene3D" id="1.10.10.10">
    <property type="entry name" value="Winged helix-like DNA-binding domain superfamily/Winged helix DNA-binding domain"/>
    <property type="match status" value="1"/>
</dbReference>